<name>A0ABW4DHU6_9BACL</name>
<dbReference type="RefSeq" id="WP_229525073.1">
    <property type="nucleotide sequence ID" value="NZ_JAFFQR010000084.1"/>
</dbReference>
<accession>A0ABW4DHU6</accession>
<organism evidence="2 3">
    <name type="scientific">Paenibacillus farraposensis</name>
    <dbReference type="NCBI Taxonomy" id="2807095"/>
    <lineage>
        <taxon>Bacteria</taxon>
        <taxon>Bacillati</taxon>
        <taxon>Bacillota</taxon>
        <taxon>Bacilli</taxon>
        <taxon>Bacillales</taxon>
        <taxon>Paenibacillaceae</taxon>
        <taxon>Paenibacillus</taxon>
    </lineage>
</organism>
<evidence type="ECO:0000313" key="2">
    <source>
        <dbReference type="EMBL" id="MFD1463632.1"/>
    </source>
</evidence>
<evidence type="ECO:0000313" key="3">
    <source>
        <dbReference type="Proteomes" id="UP001597340"/>
    </source>
</evidence>
<comment type="caution">
    <text evidence="2">The sequence shown here is derived from an EMBL/GenBank/DDBJ whole genome shotgun (WGS) entry which is preliminary data.</text>
</comment>
<sequence>MKNNPKATVLSEQNNEKAEDEETGRVWTEQELNTYLDSSKDGAKMAGTKVNIVV</sequence>
<keyword evidence="3" id="KW-1185">Reference proteome</keyword>
<dbReference type="EMBL" id="JBHTNZ010000038">
    <property type="protein sequence ID" value="MFD1463632.1"/>
    <property type="molecule type" value="Genomic_DNA"/>
</dbReference>
<protein>
    <submittedName>
        <fullName evidence="2">Uncharacterized protein</fullName>
    </submittedName>
</protein>
<feature type="region of interest" description="Disordered" evidence="1">
    <location>
        <begin position="1"/>
        <end position="24"/>
    </location>
</feature>
<evidence type="ECO:0000256" key="1">
    <source>
        <dbReference type="SAM" id="MobiDB-lite"/>
    </source>
</evidence>
<proteinExistence type="predicted"/>
<gene>
    <name evidence="2" type="ORF">ACFQ5D_20235</name>
</gene>
<reference evidence="3" key="1">
    <citation type="journal article" date="2019" name="Int. J. Syst. Evol. Microbiol.">
        <title>The Global Catalogue of Microorganisms (GCM) 10K type strain sequencing project: providing services to taxonomists for standard genome sequencing and annotation.</title>
        <authorList>
            <consortium name="The Broad Institute Genomics Platform"/>
            <consortium name="The Broad Institute Genome Sequencing Center for Infectious Disease"/>
            <person name="Wu L."/>
            <person name="Ma J."/>
        </authorList>
    </citation>
    <scope>NUCLEOTIDE SEQUENCE [LARGE SCALE GENOMIC DNA]</scope>
    <source>
        <strain evidence="3">CCM 9147</strain>
    </source>
</reference>
<feature type="compositionally biased region" description="Polar residues" evidence="1">
    <location>
        <begin position="1"/>
        <end position="13"/>
    </location>
</feature>
<dbReference type="Proteomes" id="UP001597340">
    <property type="component" value="Unassembled WGS sequence"/>
</dbReference>